<dbReference type="InterPro" id="IPR015943">
    <property type="entry name" value="WD40/YVTN_repeat-like_dom_sf"/>
</dbReference>
<evidence type="ECO:0000256" key="4">
    <source>
        <dbReference type="ARBA" id="ARBA00022737"/>
    </source>
</evidence>
<dbReference type="Proteomes" id="UP000678393">
    <property type="component" value="Unassembled WGS sequence"/>
</dbReference>
<dbReference type="PANTHER" id="PTHR12442:SF26">
    <property type="entry name" value="CYTOPLASMIC DYNEIN 2 INTERMEDIATE CHAIN 2"/>
    <property type="match status" value="1"/>
</dbReference>
<comment type="caution">
    <text evidence="5">The sequence shown here is derived from an EMBL/GenBank/DDBJ whole genome shotgun (WGS) entry which is preliminary data.</text>
</comment>
<dbReference type="EMBL" id="CAJHNH020007556">
    <property type="protein sequence ID" value="CAG5134760.1"/>
    <property type="molecule type" value="Genomic_DNA"/>
</dbReference>
<name>A0A8S4A341_9EUPU</name>
<keyword evidence="2" id="KW-0963">Cytoplasm</keyword>
<evidence type="ECO:0000256" key="1">
    <source>
        <dbReference type="ARBA" id="ARBA00004496"/>
    </source>
</evidence>
<organism evidence="5 6">
    <name type="scientific">Candidula unifasciata</name>
    <dbReference type="NCBI Taxonomy" id="100452"/>
    <lineage>
        <taxon>Eukaryota</taxon>
        <taxon>Metazoa</taxon>
        <taxon>Spiralia</taxon>
        <taxon>Lophotrochozoa</taxon>
        <taxon>Mollusca</taxon>
        <taxon>Gastropoda</taxon>
        <taxon>Heterobranchia</taxon>
        <taxon>Euthyneura</taxon>
        <taxon>Panpulmonata</taxon>
        <taxon>Eupulmonata</taxon>
        <taxon>Stylommatophora</taxon>
        <taxon>Helicina</taxon>
        <taxon>Helicoidea</taxon>
        <taxon>Geomitridae</taxon>
        <taxon>Candidula</taxon>
    </lineage>
</organism>
<keyword evidence="3" id="KW-0853">WD repeat</keyword>
<dbReference type="GO" id="GO:0045504">
    <property type="term" value="F:dynein heavy chain binding"/>
    <property type="evidence" value="ECO:0007669"/>
    <property type="project" value="TreeGrafter"/>
</dbReference>
<dbReference type="GO" id="GO:0042073">
    <property type="term" value="P:intraciliary transport"/>
    <property type="evidence" value="ECO:0007669"/>
    <property type="project" value="TreeGrafter"/>
</dbReference>
<accession>A0A8S4A341</accession>
<dbReference type="SMART" id="SM00320">
    <property type="entry name" value="WD40"/>
    <property type="match status" value="5"/>
</dbReference>
<keyword evidence="4" id="KW-0677">Repeat</keyword>
<dbReference type="GO" id="GO:0045503">
    <property type="term" value="F:dynein light chain binding"/>
    <property type="evidence" value="ECO:0007669"/>
    <property type="project" value="TreeGrafter"/>
</dbReference>
<dbReference type="InterPro" id="IPR036322">
    <property type="entry name" value="WD40_repeat_dom_sf"/>
</dbReference>
<evidence type="ECO:0000256" key="2">
    <source>
        <dbReference type="ARBA" id="ARBA00022490"/>
    </source>
</evidence>
<dbReference type="InterPro" id="IPR001680">
    <property type="entry name" value="WD40_rpt"/>
</dbReference>
<sequence>SVADGGCQTMNIQSENVEVQSYEAYDQEVQTDLVGDYTTQLADSDSKALANFLHLVEPMVMKCLANNLKSRAFNDVSDHRESVSEAVTCVHTLFNSDMKEQLQVTDLSWNATGSTLAASYPFCFVFWVPITRKAIEFDHEDWCTHKAALCTWNLDRRGIKEDKPDTVIDSPCCLMCIEFHPVNPAWLAGGNFSGEIILWDLSREDDLVLATSGIGNDAHREPVSKVHWIKSQSSGRRDYDIISIIWKLETGRVIIWIICIMADNLYRAMKVRATRGDKEVGVTCISFSHEDPDLFVLGSESGCIFKCNLHATGRPAGNYIDSSVPLCSPVTFTFNPHHGPVHSVDYSRFHRNAFLSAGMDQTLRLYSVLQAHPIVTIEPGDGYLFSARWSPVKPSVLAVTTENGNLLLYDLRQGQMVPVHKLEASPNRQPVYSLQFNTQQKSILATGDGQGYIRVFRLGEALTSMSGRDTEVLEEIMNTGID</sequence>
<dbReference type="InterPro" id="IPR050687">
    <property type="entry name" value="Dynein_IC"/>
</dbReference>
<comment type="subcellular location">
    <subcellularLocation>
        <location evidence="1">Cytoplasm</location>
    </subcellularLocation>
</comment>
<reference evidence="5" key="1">
    <citation type="submission" date="2021-04" db="EMBL/GenBank/DDBJ databases">
        <authorList>
            <consortium name="Molecular Ecology Group"/>
        </authorList>
    </citation>
    <scope>NUCLEOTIDE SEQUENCE</scope>
</reference>
<gene>
    <name evidence="5" type="ORF">CUNI_LOCUS20318</name>
</gene>
<feature type="non-terminal residue" evidence="5">
    <location>
        <position position="1"/>
    </location>
</feature>
<evidence type="ECO:0008006" key="7">
    <source>
        <dbReference type="Google" id="ProtNLM"/>
    </source>
</evidence>
<dbReference type="Pfam" id="PF00400">
    <property type="entry name" value="WD40"/>
    <property type="match status" value="1"/>
</dbReference>
<dbReference type="GO" id="GO:0005868">
    <property type="term" value="C:cytoplasmic dynein complex"/>
    <property type="evidence" value="ECO:0007669"/>
    <property type="project" value="TreeGrafter"/>
</dbReference>
<dbReference type="OrthoDB" id="445052at2759"/>
<evidence type="ECO:0000313" key="5">
    <source>
        <dbReference type="EMBL" id="CAG5134760.1"/>
    </source>
</evidence>
<protein>
    <recommendedName>
        <fullName evidence="7">WD repeat-containing protein 34</fullName>
    </recommendedName>
</protein>
<dbReference type="GO" id="GO:0097014">
    <property type="term" value="C:ciliary plasm"/>
    <property type="evidence" value="ECO:0007669"/>
    <property type="project" value="TreeGrafter"/>
</dbReference>
<dbReference type="AlphaFoldDB" id="A0A8S4A341"/>
<evidence type="ECO:0000313" key="6">
    <source>
        <dbReference type="Proteomes" id="UP000678393"/>
    </source>
</evidence>
<dbReference type="PANTHER" id="PTHR12442">
    <property type="entry name" value="DYNEIN INTERMEDIATE CHAIN"/>
    <property type="match status" value="1"/>
</dbReference>
<dbReference type="Gene3D" id="2.130.10.10">
    <property type="entry name" value="YVTN repeat-like/Quinoprotein amine dehydrogenase"/>
    <property type="match status" value="2"/>
</dbReference>
<keyword evidence="6" id="KW-1185">Reference proteome</keyword>
<dbReference type="SUPFAM" id="SSF50978">
    <property type="entry name" value="WD40 repeat-like"/>
    <property type="match status" value="1"/>
</dbReference>
<evidence type="ECO:0000256" key="3">
    <source>
        <dbReference type="ARBA" id="ARBA00022574"/>
    </source>
</evidence>
<proteinExistence type="predicted"/>